<accession>K6UNJ4</accession>
<dbReference type="EMBL" id="DF157317">
    <property type="protein sequence ID" value="GAB69553.1"/>
    <property type="molecule type" value="Genomic_DNA"/>
</dbReference>
<dbReference type="RefSeq" id="XP_004227771.1">
    <property type="nucleotide sequence ID" value="XM_004227723.1"/>
</dbReference>
<dbReference type="AlphaFoldDB" id="K6UNJ4"/>
<reference evidence="2 3" key="1">
    <citation type="journal article" date="2012" name="Nat. Genet.">
        <title>Plasmodium cynomolgi genome sequences provide insight into Plasmodium vivax and the monkey malaria clade.</title>
        <authorList>
            <person name="Tachibana S."/>
            <person name="Sullivan S.A."/>
            <person name="Kawai S."/>
            <person name="Nakamura S."/>
            <person name="Kim H.R."/>
            <person name="Goto N."/>
            <person name="Arisue N."/>
            <person name="Palacpac N.M.Q."/>
            <person name="Honma H."/>
            <person name="Yagi M."/>
            <person name="Tougan T."/>
            <person name="Katakai Y."/>
            <person name="Kaneko O."/>
            <person name="Mita T."/>
            <person name="Kita K."/>
            <person name="Yasutomi Y."/>
            <person name="Sutton P.L."/>
            <person name="Shakhbatyan R."/>
            <person name="Horii T."/>
            <person name="Yasunaga T."/>
            <person name="Barnwell J.W."/>
            <person name="Escalante A.A."/>
            <person name="Carlton J.M."/>
            <person name="Tanabe K."/>
        </authorList>
    </citation>
    <scope>NUCLEOTIDE SEQUENCE [LARGE SCALE GENOMIC DNA]</scope>
    <source>
        <strain evidence="2 3">B</strain>
    </source>
</reference>
<sequence>YPFLYKAWEKYENFDKSINEDDKSKGIYKVVCETIINKLGRDVNKHKSYCMKLIRNLGHHSYGTPYFSPKFEHCHILYNWIYNTIENSGTTNDLIRKYFNDYINQTYRRIGSYKCSYDSFDSTYLEPKKITILKIFDDNIRDITHELNEKGRTIDSPSRNFVCECVNIYKNIYQEYCNGEYASNTKSEKTCDMLEKFRRSYMEFFYNNIVKKYEIPSLYNVDHEYSSKCTSKAKTLKRVTVSEGSKDIFSEPTKVLSEFTNTIPLPMRVPNEISDSQLPTTKDSDENADISTHESDVLDKNTGSDSPSSVGFDQIAKRLLDSRDDIDGITVGSILPSVSTAAVTMSDESHSTDSSGRSTTTTALSTVVAVSSALALLYKV</sequence>
<dbReference type="Proteomes" id="UP000006319">
    <property type="component" value="Unassembled WGS sequence"/>
</dbReference>
<dbReference type="KEGG" id="pcy:PCYB_003020"/>
<gene>
    <name evidence="2" type="ORF">PCYB_003020</name>
</gene>
<organism evidence="2 3">
    <name type="scientific">Plasmodium cynomolgi (strain B)</name>
    <dbReference type="NCBI Taxonomy" id="1120755"/>
    <lineage>
        <taxon>Eukaryota</taxon>
        <taxon>Sar</taxon>
        <taxon>Alveolata</taxon>
        <taxon>Apicomplexa</taxon>
        <taxon>Aconoidasida</taxon>
        <taxon>Haemosporida</taxon>
        <taxon>Plasmodiidae</taxon>
        <taxon>Plasmodium</taxon>
        <taxon>Plasmodium (Plasmodium)</taxon>
    </lineage>
</organism>
<feature type="non-terminal residue" evidence="2">
    <location>
        <position position="1"/>
    </location>
</feature>
<dbReference type="VEuPathDB" id="PlasmoDB:PCYB_003020"/>
<evidence type="ECO:0000256" key="1">
    <source>
        <dbReference type="SAM" id="MobiDB-lite"/>
    </source>
</evidence>
<evidence type="ECO:0000313" key="2">
    <source>
        <dbReference type="EMBL" id="GAB69553.1"/>
    </source>
</evidence>
<proteinExistence type="predicted"/>
<evidence type="ECO:0000313" key="3">
    <source>
        <dbReference type="Proteomes" id="UP000006319"/>
    </source>
</evidence>
<protein>
    <submittedName>
        <fullName evidence="2">Uncharacterized protein</fullName>
    </submittedName>
</protein>
<keyword evidence="3" id="KW-1185">Reference proteome</keyword>
<feature type="region of interest" description="Disordered" evidence="1">
    <location>
        <begin position="267"/>
        <end position="311"/>
    </location>
</feature>
<name>K6UNJ4_PLACD</name>
<feature type="compositionally biased region" description="Polar residues" evidence="1">
    <location>
        <begin position="301"/>
        <end position="311"/>
    </location>
</feature>
<dbReference type="GeneID" id="14696095"/>